<feature type="compositionally biased region" description="Polar residues" evidence="1">
    <location>
        <begin position="113"/>
        <end position="125"/>
    </location>
</feature>
<proteinExistence type="predicted"/>
<feature type="region of interest" description="Disordered" evidence="1">
    <location>
        <begin position="27"/>
        <end position="125"/>
    </location>
</feature>
<reference evidence="2" key="2">
    <citation type="submission" date="2015-06" db="UniProtKB">
        <authorList>
            <consortium name="EnsemblProtists"/>
        </authorList>
    </citation>
    <scope>IDENTIFICATION</scope>
    <source>
        <strain evidence="2">Emoy2</strain>
    </source>
</reference>
<dbReference type="EnsemblProtists" id="HpaT806290">
    <property type="protein sequence ID" value="HpaP806290"/>
    <property type="gene ID" value="HpaG806290"/>
</dbReference>
<protein>
    <recommendedName>
        <fullName evidence="4">RxLR effector candidate protein</fullName>
    </recommendedName>
</protein>
<accession>M4BIR3</accession>
<dbReference type="Proteomes" id="UP000011713">
    <property type="component" value="Unassembled WGS sequence"/>
</dbReference>
<sequence length="174" mass="19335">MNEPWWRVRVTQEMYEGIANVQSLYKSAGRSFPDGPSSASDAPCRTARQGPKHQPAVESEAPNYMPRLDTRATGRGNSSDVPSHRGGSTSAPRESVGHRAHQSMDEAEEETRSQTGLQAQSDTVSQLECVTCELRNDLEHERSRSLGLVDNVNRLSSERERDRSDFAFAQLETS</sequence>
<evidence type="ECO:0000313" key="2">
    <source>
        <dbReference type="EnsemblProtists" id="HpaP806290"/>
    </source>
</evidence>
<dbReference type="AlphaFoldDB" id="M4BIR3"/>
<reference evidence="3" key="1">
    <citation type="journal article" date="2010" name="Science">
        <title>Signatures of adaptation to obligate biotrophy in the Hyaloperonospora arabidopsidis genome.</title>
        <authorList>
            <person name="Baxter L."/>
            <person name="Tripathy S."/>
            <person name="Ishaque N."/>
            <person name="Boot N."/>
            <person name="Cabral A."/>
            <person name="Kemen E."/>
            <person name="Thines M."/>
            <person name="Ah-Fong A."/>
            <person name="Anderson R."/>
            <person name="Badejoko W."/>
            <person name="Bittner-Eddy P."/>
            <person name="Boore J.L."/>
            <person name="Chibucos M.C."/>
            <person name="Coates M."/>
            <person name="Dehal P."/>
            <person name="Delehaunty K."/>
            <person name="Dong S."/>
            <person name="Downton P."/>
            <person name="Dumas B."/>
            <person name="Fabro G."/>
            <person name="Fronick C."/>
            <person name="Fuerstenberg S.I."/>
            <person name="Fulton L."/>
            <person name="Gaulin E."/>
            <person name="Govers F."/>
            <person name="Hughes L."/>
            <person name="Humphray S."/>
            <person name="Jiang R.H."/>
            <person name="Judelson H."/>
            <person name="Kamoun S."/>
            <person name="Kyung K."/>
            <person name="Meijer H."/>
            <person name="Minx P."/>
            <person name="Morris P."/>
            <person name="Nelson J."/>
            <person name="Phuntumart V."/>
            <person name="Qutob D."/>
            <person name="Rehmany A."/>
            <person name="Rougon-Cardoso A."/>
            <person name="Ryden P."/>
            <person name="Torto-Alalibo T."/>
            <person name="Studholme D."/>
            <person name="Wang Y."/>
            <person name="Win J."/>
            <person name="Wood J."/>
            <person name="Clifton S.W."/>
            <person name="Rogers J."/>
            <person name="Van den Ackerveken G."/>
            <person name="Jones J.D."/>
            <person name="McDowell J.M."/>
            <person name="Beynon J."/>
            <person name="Tyler B.M."/>
        </authorList>
    </citation>
    <scope>NUCLEOTIDE SEQUENCE [LARGE SCALE GENOMIC DNA]</scope>
    <source>
        <strain evidence="3">Emoy2</strain>
    </source>
</reference>
<dbReference type="VEuPathDB" id="FungiDB:HpaG806290"/>
<evidence type="ECO:0008006" key="4">
    <source>
        <dbReference type="Google" id="ProtNLM"/>
    </source>
</evidence>
<name>M4BIR3_HYAAE</name>
<keyword evidence="3" id="KW-1185">Reference proteome</keyword>
<dbReference type="EMBL" id="JH598301">
    <property type="status" value="NOT_ANNOTATED_CDS"/>
    <property type="molecule type" value="Genomic_DNA"/>
</dbReference>
<dbReference type="InParanoid" id="M4BIR3"/>
<feature type="compositionally biased region" description="Polar residues" evidence="1">
    <location>
        <begin position="75"/>
        <end position="92"/>
    </location>
</feature>
<evidence type="ECO:0000256" key="1">
    <source>
        <dbReference type="SAM" id="MobiDB-lite"/>
    </source>
</evidence>
<evidence type="ECO:0000313" key="3">
    <source>
        <dbReference type="Proteomes" id="UP000011713"/>
    </source>
</evidence>
<organism evidence="2 3">
    <name type="scientific">Hyaloperonospora arabidopsidis (strain Emoy2)</name>
    <name type="common">Downy mildew agent</name>
    <name type="synonym">Peronospora arabidopsidis</name>
    <dbReference type="NCBI Taxonomy" id="559515"/>
    <lineage>
        <taxon>Eukaryota</taxon>
        <taxon>Sar</taxon>
        <taxon>Stramenopiles</taxon>
        <taxon>Oomycota</taxon>
        <taxon>Peronosporomycetes</taxon>
        <taxon>Peronosporales</taxon>
        <taxon>Peronosporaceae</taxon>
        <taxon>Hyaloperonospora</taxon>
    </lineage>
</organism>
<dbReference type="HOGENOM" id="CLU_096991_1_0_1"/>